<name>A0A829YDR1_9GAMM</name>
<keyword evidence="2" id="KW-0805">Transcription regulation</keyword>
<gene>
    <name evidence="8" type="ORF">GCM10011487_34070</name>
</gene>
<dbReference type="PANTHER" id="PTHR43133">
    <property type="entry name" value="RNA POLYMERASE ECF-TYPE SIGMA FACTO"/>
    <property type="match status" value="1"/>
</dbReference>
<evidence type="ECO:0000256" key="2">
    <source>
        <dbReference type="ARBA" id="ARBA00023015"/>
    </source>
</evidence>
<dbReference type="NCBIfam" id="TIGR02937">
    <property type="entry name" value="sigma70-ECF"/>
    <property type="match status" value="1"/>
</dbReference>
<dbReference type="InterPro" id="IPR039425">
    <property type="entry name" value="RNA_pol_sigma-70-like"/>
</dbReference>
<dbReference type="GO" id="GO:0003677">
    <property type="term" value="F:DNA binding"/>
    <property type="evidence" value="ECO:0007669"/>
    <property type="project" value="InterPro"/>
</dbReference>
<dbReference type="PANTHER" id="PTHR43133:SF63">
    <property type="entry name" value="RNA POLYMERASE SIGMA FACTOR FECI-RELATED"/>
    <property type="match status" value="1"/>
</dbReference>
<dbReference type="SUPFAM" id="SSF88659">
    <property type="entry name" value="Sigma3 and sigma4 domains of RNA polymerase sigma factors"/>
    <property type="match status" value="1"/>
</dbReference>
<evidence type="ECO:0000256" key="1">
    <source>
        <dbReference type="ARBA" id="ARBA00010641"/>
    </source>
</evidence>
<dbReference type="EMBL" id="BLJN01000003">
    <property type="protein sequence ID" value="GFE81407.1"/>
    <property type="molecule type" value="Genomic_DNA"/>
</dbReference>
<evidence type="ECO:0000313" key="8">
    <source>
        <dbReference type="EMBL" id="GFE81407.1"/>
    </source>
</evidence>
<organism evidence="8 9">
    <name type="scientific">Steroidobacter agaridevorans</name>
    <dbReference type="NCBI Taxonomy" id="2695856"/>
    <lineage>
        <taxon>Bacteria</taxon>
        <taxon>Pseudomonadati</taxon>
        <taxon>Pseudomonadota</taxon>
        <taxon>Gammaproteobacteria</taxon>
        <taxon>Steroidobacterales</taxon>
        <taxon>Steroidobacteraceae</taxon>
        <taxon>Steroidobacter</taxon>
    </lineage>
</organism>
<accession>A0A829YDR1</accession>
<dbReference type="Pfam" id="PF04542">
    <property type="entry name" value="Sigma70_r2"/>
    <property type="match status" value="1"/>
</dbReference>
<dbReference type="CDD" id="cd06171">
    <property type="entry name" value="Sigma70_r4"/>
    <property type="match status" value="1"/>
</dbReference>
<keyword evidence="4" id="KW-0804">Transcription</keyword>
<sequence>MAGVSLDSITSADRDERPQLKQLYERYWNDLCRHIRATFGGARAPDPQDVAQSAFARYLSIDDQQAVENPRAFLYTTARNIALDIARHRKHADRHSQSAAQDEGAQTDDFSPERIALAQERAAALSKAIENLPKRQRQALLLNRLHDLSYSEIAERIGSSKSDVRRQIVRALETIEAAMEAYE</sequence>
<dbReference type="InterPro" id="IPR013249">
    <property type="entry name" value="RNA_pol_sigma70_r4_t2"/>
</dbReference>
<feature type="region of interest" description="Disordered" evidence="5">
    <location>
        <begin position="89"/>
        <end position="109"/>
    </location>
</feature>
<feature type="domain" description="RNA polymerase sigma factor 70 region 4 type 2" evidence="7">
    <location>
        <begin position="124"/>
        <end position="174"/>
    </location>
</feature>
<proteinExistence type="inferred from homology"/>
<dbReference type="InterPro" id="IPR036388">
    <property type="entry name" value="WH-like_DNA-bd_sf"/>
</dbReference>
<dbReference type="Gene3D" id="1.10.10.10">
    <property type="entry name" value="Winged helix-like DNA-binding domain superfamily/Winged helix DNA-binding domain"/>
    <property type="match status" value="1"/>
</dbReference>
<feature type="domain" description="RNA polymerase sigma-70 region 2" evidence="6">
    <location>
        <begin position="23"/>
        <end position="90"/>
    </location>
</feature>
<comment type="similarity">
    <text evidence="1">Belongs to the sigma-70 factor family. ECF subfamily.</text>
</comment>
<dbReference type="InterPro" id="IPR013325">
    <property type="entry name" value="RNA_pol_sigma_r2"/>
</dbReference>
<dbReference type="Gene3D" id="1.10.1740.10">
    <property type="match status" value="1"/>
</dbReference>
<dbReference type="AlphaFoldDB" id="A0A829YDR1"/>
<dbReference type="Pfam" id="PF08281">
    <property type="entry name" value="Sigma70_r4_2"/>
    <property type="match status" value="1"/>
</dbReference>
<dbReference type="GO" id="GO:0006352">
    <property type="term" value="P:DNA-templated transcription initiation"/>
    <property type="evidence" value="ECO:0007669"/>
    <property type="project" value="InterPro"/>
</dbReference>
<dbReference type="RefSeq" id="WP_161813062.1">
    <property type="nucleotide sequence ID" value="NZ_BLJN01000003.1"/>
</dbReference>
<evidence type="ECO:0000259" key="7">
    <source>
        <dbReference type="Pfam" id="PF08281"/>
    </source>
</evidence>
<protein>
    <submittedName>
        <fullName evidence="8">Uncharacterized protein</fullName>
    </submittedName>
</protein>
<evidence type="ECO:0000256" key="4">
    <source>
        <dbReference type="ARBA" id="ARBA00023163"/>
    </source>
</evidence>
<keyword evidence="9" id="KW-1185">Reference proteome</keyword>
<evidence type="ECO:0000256" key="3">
    <source>
        <dbReference type="ARBA" id="ARBA00023082"/>
    </source>
</evidence>
<evidence type="ECO:0000256" key="5">
    <source>
        <dbReference type="SAM" id="MobiDB-lite"/>
    </source>
</evidence>
<dbReference type="InterPro" id="IPR014284">
    <property type="entry name" value="RNA_pol_sigma-70_dom"/>
</dbReference>
<dbReference type="GO" id="GO:0016987">
    <property type="term" value="F:sigma factor activity"/>
    <property type="evidence" value="ECO:0007669"/>
    <property type="project" value="UniProtKB-KW"/>
</dbReference>
<evidence type="ECO:0000259" key="6">
    <source>
        <dbReference type="Pfam" id="PF04542"/>
    </source>
</evidence>
<dbReference type="SUPFAM" id="SSF88946">
    <property type="entry name" value="Sigma2 domain of RNA polymerase sigma factors"/>
    <property type="match status" value="1"/>
</dbReference>
<evidence type="ECO:0000313" key="9">
    <source>
        <dbReference type="Proteomes" id="UP000445000"/>
    </source>
</evidence>
<comment type="caution">
    <text evidence="8">The sequence shown here is derived from an EMBL/GenBank/DDBJ whole genome shotgun (WGS) entry which is preliminary data.</text>
</comment>
<dbReference type="InterPro" id="IPR013324">
    <property type="entry name" value="RNA_pol_sigma_r3/r4-like"/>
</dbReference>
<reference evidence="9" key="1">
    <citation type="submission" date="2020-01" db="EMBL/GenBank/DDBJ databases">
        <title>'Steroidobacter agaridevorans' sp. nov., agar-degrading bacteria isolated from rhizosphere soils.</title>
        <authorList>
            <person name="Ikenaga M."/>
            <person name="Kataoka M."/>
            <person name="Murouchi A."/>
            <person name="Katsuragi S."/>
            <person name="Sakai M."/>
        </authorList>
    </citation>
    <scope>NUCLEOTIDE SEQUENCE [LARGE SCALE GENOMIC DNA]</scope>
    <source>
        <strain evidence="9">YU21-B</strain>
    </source>
</reference>
<keyword evidence="3" id="KW-0731">Sigma factor</keyword>
<dbReference type="InterPro" id="IPR007627">
    <property type="entry name" value="RNA_pol_sigma70_r2"/>
</dbReference>
<dbReference type="Proteomes" id="UP000445000">
    <property type="component" value="Unassembled WGS sequence"/>
</dbReference>